<protein>
    <recommendedName>
        <fullName evidence="3">DUF3313 domain-containing protein</fullName>
    </recommendedName>
</protein>
<accession>A0A916UGM8</accession>
<dbReference type="AlphaFoldDB" id="A0A916UGM8"/>
<name>A0A916UGM8_9HYPH</name>
<evidence type="ECO:0000313" key="2">
    <source>
        <dbReference type="Proteomes" id="UP000637002"/>
    </source>
</evidence>
<proteinExistence type="predicted"/>
<organism evidence="1 2">
    <name type="scientific">Chelatococcus reniformis</name>
    <dbReference type="NCBI Taxonomy" id="1494448"/>
    <lineage>
        <taxon>Bacteria</taxon>
        <taxon>Pseudomonadati</taxon>
        <taxon>Pseudomonadota</taxon>
        <taxon>Alphaproteobacteria</taxon>
        <taxon>Hyphomicrobiales</taxon>
        <taxon>Chelatococcaceae</taxon>
        <taxon>Chelatococcus</taxon>
    </lineage>
</organism>
<evidence type="ECO:0008006" key="3">
    <source>
        <dbReference type="Google" id="ProtNLM"/>
    </source>
</evidence>
<keyword evidence="2" id="KW-1185">Reference proteome</keyword>
<reference evidence="1" key="2">
    <citation type="submission" date="2020-09" db="EMBL/GenBank/DDBJ databases">
        <authorList>
            <person name="Sun Q."/>
            <person name="Zhou Y."/>
        </authorList>
    </citation>
    <scope>NUCLEOTIDE SEQUENCE</scope>
    <source>
        <strain evidence="1">CGMCC 1.12919</strain>
    </source>
</reference>
<comment type="caution">
    <text evidence="1">The sequence shown here is derived from an EMBL/GenBank/DDBJ whole genome shotgun (WGS) entry which is preliminary data.</text>
</comment>
<sequence>MVAVALAAAVAACVTVTNPATREQVLTYRLTRVDVVYAGDAKIWWGDGEREFAATKGVAAHNAESVANTPEGQAYLRGAISHKLEAAFERALAPYLVGERPVRLQVVVKGVRISSVIQRIVIGGNHAIAADINLVDAKTGEVLIAFAGQGASVPAGQGIVGTMVDHALMAAPIDRVIDNMAITYKNWLLKI</sequence>
<gene>
    <name evidence="1" type="ORF">GCM10010994_33240</name>
</gene>
<evidence type="ECO:0000313" key="1">
    <source>
        <dbReference type="EMBL" id="GGC72167.1"/>
    </source>
</evidence>
<dbReference type="Proteomes" id="UP000637002">
    <property type="component" value="Unassembled WGS sequence"/>
</dbReference>
<dbReference type="EMBL" id="BMGG01000005">
    <property type="protein sequence ID" value="GGC72167.1"/>
    <property type="molecule type" value="Genomic_DNA"/>
</dbReference>
<reference evidence="1" key="1">
    <citation type="journal article" date="2014" name="Int. J. Syst. Evol. Microbiol.">
        <title>Complete genome sequence of Corynebacterium casei LMG S-19264T (=DSM 44701T), isolated from a smear-ripened cheese.</title>
        <authorList>
            <consortium name="US DOE Joint Genome Institute (JGI-PGF)"/>
            <person name="Walter F."/>
            <person name="Albersmeier A."/>
            <person name="Kalinowski J."/>
            <person name="Ruckert C."/>
        </authorList>
    </citation>
    <scope>NUCLEOTIDE SEQUENCE</scope>
    <source>
        <strain evidence="1">CGMCC 1.12919</strain>
    </source>
</reference>